<name>A0A0S3SUT2_PHAAN</name>
<organism evidence="1 2">
    <name type="scientific">Vigna angularis var. angularis</name>
    <dbReference type="NCBI Taxonomy" id="157739"/>
    <lineage>
        <taxon>Eukaryota</taxon>
        <taxon>Viridiplantae</taxon>
        <taxon>Streptophyta</taxon>
        <taxon>Embryophyta</taxon>
        <taxon>Tracheophyta</taxon>
        <taxon>Spermatophyta</taxon>
        <taxon>Magnoliopsida</taxon>
        <taxon>eudicotyledons</taxon>
        <taxon>Gunneridae</taxon>
        <taxon>Pentapetalae</taxon>
        <taxon>rosids</taxon>
        <taxon>fabids</taxon>
        <taxon>Fabales</taxon>
        <taxon>Fabaceae</taxon>
        <taxon>Papilionoideae</taxon>
        <taxon>50 kb inversion clade</taxon>
        <taxon>NPAAA clade</taxon>
        <taxon>indigoferoid/millettioid clade</taxon>
        <taxon>Phaseoleae</taxon>
        <taxon>Vigna</taxon>
    </lineage>
</organism>
<accession>A0A0S3SUT2</accession>
<dbReference type="Proteomes" id="UP000291084">
    <property type="component" value="Chromosome 8"/>
</dbReference>
<protein>
    <submittedName>
        <fullName evidence="1">Uncharacterized protein</fullName>
    </submittedName>
</protein>
<evidence type="ECO:0000313" key="2">
    <source>
        <dbReference type="Proteomes" id="UP000291084"/>
    </source>
</evidence>
<reference evidence="1 2" key="1">
    <citation type="journal article" date="2015" name="Sci. Rep.">
        <title>The power of single molecule real-time sequencing technology in the de novo assembly of a eukaryotic genome.</title>
        <authorList>
            <person name="Sakai H."/>
            <person name="Naito K."/>
            <person name="Ogiso-Tanaka E."/>
            <person name="Takahashi Y."/>
            <person name="Iseki K."/>
            <person name="Muto C."/>
            <person name="Satou K."/>
            <person name="Teruya K."/>
            <person name="Shiroma A."/>
            <person name="Shimoji M."/>
            <person name="Hirano T."/>
            <person name="Itoh T."/>
            <person name="Kaga A."/>
            <person name="Tomooka N."/>
        </authorList>
    </citation>
    <scope>NUCLEOTIDE SEQUENCE [LARGE SCALE GENOMIC DNA]</scope>
    <source>
        <strain evidence="2">cv. Shumari</strain>
    </source>
</reference>
<proteinExistence type="predicted"/>
<dbReference type="EMBL" id="AP015041">
    <property type="protein sequence ID" value="BAT96528.1"/>
    <property type="molecule type" value="Genomic_DNA"/>
</dbReference>
<dbReference type="AlphaFoldDB" id="A0A0S3SUT2"/>
<sequence length="81" mass="9370">MSLFTGLVSAVRLFRRFEKSGEVVNCPGFDCDLKEAKGCIEGCLQEQKTVIVHFFCNEQYLMAWLFSTLNKMYLVLFSKLF</sequence>
<gene>
    <name evidence="1" type="primary">Vigan.08G348400</name>
    <name evidence="1" type="ORF">VIGAN_08348400</name>
</gene>
<evidence type="ECO:0000313" key="1">
    <source>
        <dbReference type="EMBL" id="BAT96528.1"/>
    </source>
</evidence>
<keyword evidence="2" id="KW-1185">Reference proteome</keyword>